<dbReference type="PANTHER" id="PTHR13774">
    <property type="entry name" value="PHENAZINE BIOSYNTHESIS PROTEIN"/>
    <property type="match status" value="1"/>
</dbReference>
<sequence length="355" mass="36833">MAGDGAVVPRRGESLRTGDELRPGGDEFAFGDWSGPPRRPVAGARFRLRPCPGIGVGSPRVAASMTTNAPRPEVLRYTAFSGDPAGGNPAGVVLDATGLDDGDMLAIAAGLGYSESAFLTAPPEGLDGREGRAYGIRYFSPKAEVPFCGHATVATAVALAERIGPGELVFATRAGTVPVEVTEEGGTLRATLTSVEPHIEEIAGADLDEALAALGWPAADLDPAFPPRIAFAGARHLVLAAATRARLADLAYDFARLEALMHRLDLTTVQLVWRESATVFHVRDPFPVGGVVEDPATGAAAAAFGAYAREFGLVPEDAVLTLHQGEDLGRPGELTVTLRAGDPRVRVGGAGTRIG</sequence>
<dbReference type="NCBIfam" id="TIGR00654">
    <property type="entry name" value="PhzF_family"/>
    <property type="match status" value="1"/>
</dbReference>
<dbReference type="PANTHER" id="PTHR13774:SF39">
    <property type="entry name" value="BIOSYNTHESIS PROTEIN, PUTATIVE-RELATED"/>
    <property type="match status" value="1"/>
</dbReference>
<proteinExistence type="inferred from homology"/>
<evidence type="ECO:0000313" key="6">
    <source>
        <dbReference type="Proteomes" id="UP001500460"/>
    </source>
</evidence>
<keyword evidence="2 5" id="KW-0413">Isomerase</keyword>
<reference evidence="5 6" key="1">
    <citation type="journal article" date="2019" name="Int. J. Syst. Evol. Microbiol.">
        <title>The Global Catalogue of Microorganisms (GCM) 10K type strain sequencing project: providing services to taxonomists for standard genome sequencing and annotation.</title>
        <authorList>
            <consortium name="The Broad Institute Genomics Platform"/>
            <consortium name="The Broad Institute Genome Sequencing Center for Infectious Disease"/>
            <person name="Wu L."/>
            <person name="Ma J."/>
        </authorList>
    </citation>
    <scope>NUCLEOTIDE SEQUENCE [LARGE SCALE GENOMIC DNA]</scope>
    <source>
        <strain evidence="5 6">JCM 6922</strain>
    </source>
</reference>
<name>A0ABN3JLT6_9ACTN</name>
<evidence type="ECO:0000256" key="3">
    <source>
        <dbReference type="SAM" id="MobiDB-lite"/>
    </source>
</evidence>
<comment type="caution">
    <text evidence="5">The sequence shown here is derived from an EMBL/GenBank/DDBJ whole genome shotgun (WGS) entry which is preliminary data.</text>
</comment>
<evidence type="ECO:0000313" key="4">
    <source>
        <dbReference type="EMBL" id="GAA2434071.1"/>
    </source>
</evidence>
<feature type="region of interest" description="Disordered" evidence="3">
    <location>
        <begin position="1"/>
        <end position="36"/>
    </location>
</feature>
<evidence type="ECO:0000256" key="1">
    <source>
        <dbReference type="ARBA" id="ARBA00008270"/>
    </source>
</evidence>
<dbReference type="SUPFAM" id="SSF54506">
    <property type="entry name" value="Diaminopimelate epimerase-like"/>
    <property type="match status" value="1"/>
</dbReference>
<evidence type="ECO:0000313" key="5">
    <source>
        <dbReference type="EMBL" id="GAA2434344.1"/>
    </source>
</evidence>
<dbReference type="InterPro" id="IPR003719">
    <property type="entry name" value="Phenazine_PhzF-like"/>
</dbReference>
<feature type="compositionally biased region" description="Basic and acidic residues" evidence="3">
    <location>
        <begin position="10"/>
        <end position="25"/>
    </location>
</feature>
<comment type="similarity">
    <text evidence="1">Belongs to the PhzF family.</text>
</comment>
<evidence type="ECO:0000256" key="2">
    <source>
        <dbReference type="ARBA" id="ARBA00023235"/>
    </source>
</evidence>
<dbReference type="Proteomes" id="UP001500460">
    <property type="component" value="Unassembled WGS sequence"/>
</dbReference>
<dbReference type="Pfam" id="PF02567">
    <property type="entry name" value="PhzC-PhzF"/>
    <property type="match status" value="1"/>
</dbReference>
<organism evidence="5 6">
    <name type="scientific">Streptomyces glaucus</name>
    <dbReference type="NCBI Taxonomy" id="284029"/>
    <lineage>
        <taxon>Bacteria</taxon>
        <taxon>Bacillati</taxon>
        <taxon>Actinomycetota</taxon>
        <taxon>Actinomycetes</taxon>
        <taxon>Kitasatosporales</taxon>
        <taxon>Streptomycetaceae</taxon>
        <taxon>Streptomyces</taxon>
    </lineage>
</organism>
<dbReference type="GO" id="GO:0016853">
    <property type="term" value="F:isomerase activity"/>
    <property type="evidence" value="ECO:0007669"/>
    <property type="project" value="UniProtKB-KW"/>
</dbReference>
<gene>
    <name evidence="4" type="ORF">GCM10010421_24000</name>
    <name evidence="5" type="ORF">GCM10010421_24490</name>
</gene>
<dbReference type="EMBL" id="BAAATK010000012">
    <property type="protein sequence ID" value="GAA2434071.1"/>
    <property type="molecule type" value="Genomic_DNA"/>
</dbReference>
<dbReference type="EMBL" id="BAAATK010000012">
    <property type="protein sequence ID" value="GAA2434344.1"/>
    <property type="molecule type" value="Genomic_DNA"/>
</dbReference>
<reference evidence="5" key="2">
    <citation type="submission" date="2023-12" db="EMBL/GenBank/DDBJ databases">
        <authorList>
            <person name="Sun Q."/>
            <person name="Inoue M."/>
        </authorList>
    </citation>
    <scope>NUCLEOTIDE SEQUENCE</scope>
    <source>
        <strain evidence="5">JCM 6922</strain>
    </source>
</reference>
<protein>
    <submittedName>
        <fullName evidence="5">PhzF family phenazine biosynthesis isomerase</fullName>
    </submittedName>
</protein>
<dbReference type="Gene3D" id="3.10.310.10">
    <property type="entry name" value="Diaminopimelate Epimerase, Chain A, domain 1"/>
    <property type="match status" value="2"/>
</dbReference>
<keyword evidence="6" id="KW-1185">Reference proteome</keyword>
<accession>A0ABN3JLT6</accession>